<dbReference type="KEGG" id="cfus:CYFUS_008622"/>
<evidence type="ECO:0000256" key="1">
    <source>
        <dbReference type="ARBA" id="ARBA00006865"/>
    </source>
</evidence>
<protein>
    <recommendedName>
        <fullName evidence="2">GH16 domain-containing protein</fullName>
    </recommendedName>
</protein>
<dbReference type="GO" id="GO:0005975">
    <property type="term" value="P:carbohydrate metabolic process"/>
    <property type="evidence" value="ECO:0007669"/>
    <property type="project" value="InterPro"/>
</dbReference>
<dbReference type="InterPro" id="IPR000757">
    <property type="entry name" value="Beta-glucanase-like"/>
</dbReference>
<feature type="domain" description="GH16" evidence="2">
    <location>
        <begin position="33"/>
        <end position="269"/>
    </location>
</feature>
<dbReference type="Proteomes" id="UP000217257">
    <property type="component" value="Chromosome"/>
</dbReference>
<dbReference type="SUPFAM" id="SSF49899">
    <property type="entry name" value="Concanavalin A-like lectins/glucanases"/>
    <property type="match status" value="1"/>
</dbReference>
<dbReference type="GO" id="GO:0004553">
    <property type="term" value="F:hydrolase activity, hydrolyzing O-glycosyl compounds"/>
    <property type="evidence" value="ECO:0007669"/>
    <property type="project" value="InterPro"/>
</dbReference>
<dbReference type="InterPro" id="IPR013320">
    <property type="entry name" value="ConA-like_dom_sf"/>
</dbReference>
<evidence type="ECO:0000313" key="3">
    <source>
        <dbReference type="EMBL" id="ATB43142.1"/>
    </source>
</evidence>
<reference evidence="3 4" key="1">
    <citation type="submission" date="2017-06" db="EMBL/GenBank/DDBJ databases">
        <title>Sequencing and comparative analysis of myxobacterial genomes.</title>
        <authorList>
            <person name="Rupp O."/>
            <person name="Goesmann A."/>
            <person name="Sogaard-Andersen L."/>
        </authorList>
    </citation>
    <scope>NUCLEOTIDE SEQUENCE [LARGE SCALE GENOMIC DNA]</scope>
    <source>
        <strain evidence="3 4">DSM 52655</strain>
    </source>
</reference>
<organism evidence="3 4">
    <name type="scientific">Cystobacter fuscus</name>
    <dbReference type="NCBI Taxonomy" id="43"/>
    <lineage>
        <taxon>Bacteria</taxon>
        <taxon>Pseudomonadati</taxon>
        <taxon>Myxococcota</taxon>
        <taxon>Myxococcia</taxon>
        <taxon>Myxococcales</taxon>
        <taxon>Cystobacterineae</taxon>
        <taxon>Archangiaceae</taxon>
        <taxon>Cystobacter</taxon>
    </lineage>
</organism>
<dbReference type="RefSeq" id="WP_095990596.1">
    <property type="nucleotide sequence ID" value="NZ_CP022098.1"/>
</dbReference>
<dbReference type="AlphaFoldDB" id="A0A250JI45"/>
<dbReference type="CDD" id="cd00413">
    <property type="entry name" value="Glyco_hydrolase_16"/>
    <property type="match status" value="1"/>
</dbReference>
<dbReference type="PROSITE" id="PS51762">
    <property type="entry name" value="GH16_2"/>
    <property type="match status" value="1"/>
</dbReference>
<evidence type="ECO:0000259" key="2">
    <source>
        <dbReference type="PROSITE" id="PS51762"/>
    </source>
</evidence>
<dbReference type="Gene3D" id="2.60.120.200">
    <property type="match status" value="1"/>
</dbReference>
<evidence type="ECO:0000313" key="4">
    <source>
        <dbReference type="Proteomes" id="UP000217257"/>
    </source>
</evidence>
<comment type="similarity">
    <text evidence="1">Belongs to the glycosyl hydrolase 16 family.</text>
</comment>
<proteinExistence type="inferred from homology"/>
<accession>A0A250JI45</accession>
<name>A0A250JI45_9BACT</name>
<sequence>MNILGVVKKQALGCVMGTLAGLLLSSCGPGELSDAKSSPESTDQLAAEAASTISWKGYTWRVTNGGMAGVAPGSPSNVFVDANGYLHLKITKSGSSWTAAELFTTSKLGFGTYRWQIDGPVDKLDKNVVLGLFPYGPAGGIGGDGTNEIDIEYARWGNSAWPNGNWTIYPASGTTVGSSTFNFTLGSTYTTSTFVWKSGNIAFSLQEGFKANGDTSGLIKSWTYAPSSPTTNIPQQALPLGMNLWCFGAPPSNGQNVEIIIRDFQFIPQ</sequence>
<dbReference type="EMBL" id="CP022098">
    <property type="protein sequence ID" value="ATB43142.1"/>
    <property type="molecule type" value="Genomic_DNA"/>
</dbReference>
<gene>
    <name evidence="3" type="ORF">CYFUS_008622</name>
</gene>